<dbReference type="Pfam" id="PF07702">
    <property type="entry name" value="UTRA"/>
    <property type="match status" value="1"/>
</dbReference>
<dbReference type="InterPro" id="IPR036388">
    <property type="entry name" value="WH-like_DNA-bd_sf"/>
</dbReference>
<dbReference type="PROSITE" id="PS50949">
    <property type="entry name" value="HTH_GNTR"/>
    <property type="match status" value="1"/>
</dbReference>
<dbReference type="InterPro" id="IPR050679">
    <property type="entry name" value="Bact_HTH_transcr_reg"/>
</dbReference>
<keyword evidence="3" id="KW-0804">Transcription</keyword>
<dbReference type="InterPro" id="IPR028978">
    <property type="entry name" value="Chorismate_lyase_/UTRA_dom_sf"/>
</dbReference>
<dbReference type="GO" id="GO:0045892">
    <property type="term" value="P:negative regulation of DNA-templated transcription"/>
    <property type="evidence" value="ECO:0007669"/>
    <property type="project" value="TreeGrafter"/>
</dbReference>
<dbReference type="PANTHER" id="PTHR44846">
    <property type="entry name" value="MANNOSYL-D-GLYCERATE TRANSPORT/METABOLISM SYSTEM REPRESSOR MNGR-RELATED"/>
    <property type="match status" value="1"/>
</dbReference>
<gene>
    <name evidence="5" type="primary">phnF</name>
    <name evidence="5" type="ORF">DXZ20_10640</name>
</gene>
<dbReference type="SMART" id="SM00866">
    <property type="entry name" value="UTRA"/>
    <property type="match status" value="1"/>
</dbReference>
<keyword evidence="2" id="KW-0238">DNA-binding</keyword>
<dbReference type="GO" id="GO:0003700">
    <property type="term" value="F:DNA-binding transcription factor activity"/>
    <property type="evidence" value="ECO:0007669"/>
    <property type="project" value="InterPro"/>
</dbReference>
<dbReference type="CDD" id="cd07377">
    <property type="entry name" value="WHTH_GntR"/>
    <property type="match status" value="1"/>
</dbReference>
<protein>
    <submittedName>
        <fullName evidence="5">Phosphonate metabolism transcriptional regulator PhnF</fullName>
    </submittedName>
</protein>
<dbReference type="InterPro" id="IPR011663">
    <property type="entry name" value="UTRA"/>
</dbReference>
<dbReference type="Proteomes" id="UP000481033">
    <property type="component" value="Unassembled WGS sequence"/>
</dbReference>
<dbReference type="AlphaFoldDB" id="A0A6M0RK10"/>
<comment type="caution">
    <text evidence="5">The sequence shown here is derived from an EMBL/GenBank/DDBJ whole genome shotgun (WGS) entry which is preliminary data.</text>
</comment>
<dbReference type="SMART" id="SM00345">
    <property type="entry name" value="HTH_GNTR"/>
    <property type="match status" value="1"/>
</dbReference>
<evidence type="ECO:0000313" key="5">
    <source>
        <dbReference type="EMBL" id="NEZ56122.1"/>
    </source>
</evidence>
<evidence type="ECO:0000313" key="6">
    <source>
        <dbReference type="Proteomes" id="UP000481033"/>
    </source>
</evidence>
<dbReference type="SUPFAM" id="SSF46785">
    <property type="entry name" value="Winged helix' DNA-binding domain"/>
    <property type="match status" value="1"/>
</dbReference>
<dbReference type="InterPro" id="IPR036390">
    <property type="entry name" value="WH_DNA-bd_sf"/>
</dbReference>
<keyword evidence="1" id="KW-0805">Transcription regulation</keyword>
<proteinExistence type="predicted"/>
<dbReference type="InterPro" id="IPR000524">
    <property type="entry name" value="Tscrpt_reg_HTH_GntR"/>
</dbReference>
<dbReference type="SUPFAM" id="SSF64288">
    <property type="entry name" value="Chorismate lyase-like"/>
    <property type="match status" value="1"/>
</dbReference>
<accession>A0A6M0RK10</accession>
<evidence type="ECO:0000256" key="1">
    <source>
        <dbReference type="ARBA" id="ARBA00023015"/>
    </source>
</evidence>
<name>A0A6M0RK10_9CYAN</name>
<dbReference type="Gene3D" id="3.40.1410.10">
    <property type="entry name" value="Chorismate lyase-like"/>
    <property type="match status" value="1"/>
</dbReference>
<sequence length="239" mass="27248">MRQDALPLYLQIADELRRNIEESVFNVGDQLPTELELSKRFGVHRHTLRRAVEVLRQEGLVDVERGRGTFVVAPIALPIGKRVRFNEALKAQALTPSWQVLRIVDMKADPKLAKHLELELGASVILYERLGLIDNLPINISSSYFPGERFPELATYCENYRSISQMLLKEYNCDHLRRSTRISARVARPRDARLLKMPANSPILLSESINADQAGGTVIEYGVTRFRGDRMELVMEHDV</sequence>
<reference evidence="5 6" key="1">
    <citation type="journal article" date="2020" name="Microb. Ecol.">
        <title>Ecogenomics of the Marine Benthic Filamentous Cyanobacterium Adonisia.</title>
        <authorList>
            <person name="Walter J.M."/>
            <person name="Coutinho F.H."/>
            <person name="Leomil L."/>
            <person name="Hargreaves P.I."/>
            <person name="Campeao M.E."/>
            <person name="Vieira V.V."/>
            <person name="Silva B.S."/>
            <person name="Fistarol G.O."/>
            <person name="Salomon P.S."/>
            <person name="Sawabe T."/>
            <person name="Mino S."/>
            <person name="Hosokawa M."/>
            <person name="Miyashita H."/>
            <person name="Maruyama F."/>
            <person name="van Verk M.C."/>
            <person name="Dutilh B.E."/>
            <person name="Thompson C.C."/>
            <person name="Thompson F.L."/>
        </authorList>
    </citation>
    <scope>NUCLEOTIDE SEQUENCE [LARGE SCALE GENOMIC DNA]</scope>
    <source>
        <strain evidence="5 6">CCMR0081</strain>
    </source>
</reference>
<dbReference type="GO" id="GO:0003677">
    <property type="term" value="F:DNA binding"/>
    <property type="evidence" value="ECO:0007669"/>
    <property type="project" value="UniProtKB-KW"/>
</dbReference>
<feature type="domain" description="HTH gntR-type" evidence="4">
    <location>
        <begin position="6"/>
        <end position="74"/>
    </location>
</feature>
<dbReference type="Gene3D" id="1.10.10.10">
    <property type="entry name" value="Winged helix-like DNA-binding domain superfamily/Winged helix DNA-binding domain"/>
    <property type="match status" value="1"/>
</dbReference>
<keyword evidence="6" id="KW-1185">Reference proteome</keyword>
<dbReference type="NCBIfam" id="TIGR02325">
    <property type="entry name" value="C_P_lyase_phnF"/>
    <property type="match status" value="1"/>
</dbReference>
<dbReference type="PANTHER" id="PTHR44846:SF1">
    <property type="entry name" value="MANNOSYL-D-GLYCERATE TRANSPORT_METABOLISM SYSTEM REPRESSOR MNGR-RELATED"/>
    <property type="match status" value="1"/>
</dbReference>
<evidence type="ECO:0000259" key="4">
    <source>
        <dbReference type="PROSITE" id="PS50949"/>
    </source>
</evidence>
<evidence type="ECO:0000256" key="2">
    <source>
        <dbReference type="ARBA" id="ARBA00023125"/>
    </source>
</evidence>
<dbReference type="PRINTS" id="PR00035">
    <property type="entry name" value="HTHGNTR"/>
</dbReference>
<dbReference type="Pfam" id="PF00392">
    <property type="entry name" value="GntR"/>
    <property type="match status" value="1"/>
</dbReference>
<dbReference type="InterPro" id="IPR012702">
    <property type="entry name" value="CP_lyase_PhnF"/>
</dbReference>
<organism evidence="5 6">
    <name type="scientific">Adonisia turfae CCMR0081</name>
    <dbReference type="NCBI Taxonomy" id="2292702"/>
    <lineage>
        <taxon>Bacteria</taxon>
        <taxon>Bacillati</taxon>
        <taxon>Cyanobacteriota</taxon>
        <taxon>Adonisia</taxon>
        <taxon>Adonisia turfae</taxon>
    </lineage>
</organism>
<evidence type="ECO:0000256" key="3">
    <source>
        <dbReference type="ARBA" id="ARBA00023163"/>
    </source>
</evidence>
<dbReference type="EMBL" id="QXHD01000004">
    <property type="protein sequence ID" value="NEZ56122.1"/>
    <property type="molecule type" value="Genomic_DNA"/>
</dbReference>